<evidence type="ECO:0000256" key="1">
    <source>
        <dbReference type="SAM" id="SignalP"/>
    </source>
</evidence>
<gene>
    <name evidence="2" type="ORF">SAMN02745729_113112</name>
</gene>
<sequence>MIRKKIALAIMVAGMISQASALELGEINGTKFSVGGYIKAEGVFTDPDDGDTSFEGSARQTRINFAADRQVDGHKLRAFVEGDFWDNNTSADSTYAWRLRHAYLQVDGLTVGQTWNGQFFANAPFDVETINFFGLGAGTIAGSGAVIRPDLVVHYTHGGFRLTLQDPIYSDANIPDMVAAYTYRTDNGHAFNVALTGREVETLNNDSEFGAAISVAGKFKFGNSALALSAYTGEGNNIYSGWGYAGTSSPANQPFSEGEINANGDLVKTTGFSAGVSHRFSDKLRGNIRYGQVTADEVAANVADDTFKMTNVNLIYTYLPGLEFGIEWRDQNAANRPPSSAGSSLRPAGQQLELMAMYKF</sequence>
<name>A0A1H4G0L4_9GAMM</name>
<feature type="chain" id="PRO_5017249407" evidence="1">
    <location>
        <begin position="22"/>
        <end position="360"/>
    </location>
</feature>
<dbReference type="Proteomes" id="UP000242469">
    <property type="component" value="Unassembled WGS sequence"/>
</dbReference>
<dbReference type="AlphaFoldDB" id="A0A1H4G0L4"/>
<dbReference type="InterPro" id="IPR023614">
    <property type="entry name" value="Porin_dom_sf"/>
</dbReference>
<dbReference type="SUPFAM" id="SSF56935">
    <property type="entry name" value="Porins"/>
    <property type="match status" value="1"/>
</dbReference>
<evidence type="ECO:0000313" key="3">
    <source>
        <dbReference type="Proteomes" id="UP000242469"/>
    </source>
</evidence>
<dbReference type="Gene3D" id="2.40.160.10">
    <property type="entry name" value="Porin"/>
    <property type="match status" value="1"/>
</dbReference>
<organism evidence="2 3">
    <name type="scientific">Marinobacterium iners DSM 11526</name>
    <dbReference type="NCBI Taxonomy" id="1122198"/>
    <lineage>
        <taxon>Bacteria</taxon>
        <taxon>Pseudomonadati</taxon>
        <taxon>Pseudomonadota</taxon>
        <taxon>Gammaproteobacteria</taxon>
        <taxon>Oceanospirillales</taxon>
        <taxon>Oceanospirillaceae</taxon>
        <taxon>Marinobacterium</taxon>
    </lineage>
</organism>
<protein>
    <submittedName>
        <fullName evidence="2">Outer membrane protein (Porin)</fullName>
    </submittedName>
</protein>
<feature type="signal peptide" evidence="1">
    <location>
        <begin position="1"/>
        <end position="21"/>
    </location>
</feature>
<dbReference type="EMBL" id="FNRJ01000013">
    <property type="protein sequence ID" value="SEB03143.1"/>
    <property type="molecule type" value="Genomic_DNA"/>
</dbReference>
<proteinExistence type="predicted"/>
<accession>A0A1H4G0L4</accession>
<dbReference type="STRING" id="1122198.SAMN02745729_113112"/>
<keyword evidence="1" id="KW-0732">Signal</keyword>
<evidence type="ECO:0000313" key="2">
    <source>
        <dbReference type="EMBL" id="SEB03143.1"/>
    </source>
</evidence>
<reference evidence="3" key="1">
    <citation type="submission" date="2016-10" db="EMBL/GenBank/DDBJ databases">
        <authorList>
            <person name="Varghese N."/>
            <person name="Submissions S."/>
        </authorList>
    </citation>
    <scope>NUCLEOTIDE SEQUENCE [LARGE SCALE GENOMIC DNA]</scope>
    <source>
        <strain evidence="3">DSM 11526</strain>
    </source>
</reference>
<keyword evidence="3" id="KW-1185">Reference proteome</keyword>